<feature type="active site" evidence="6">
    <location>
        <position position="394"/>
    </location>
</feature>
<evidence type="ECO:0000256" key="6">
    <source>
        <dbReference type="PIRSR" id="PIRSR003085-1"/>
    </source>
</evidence>
<organism evidence="7 8">
    <name type="scientific">Caulobacter vibrioides (strain NA1000 / CB15N)</name>
    <name type="common">Caulobacter crescentus</name>
    <dbReference type="NCBI Taxonomy" id="565050"/>
    <lineage>
        <taxon>Bacteria</taxon>
        <taxon>Pseudomonadati</taxon>
        <taxon>Pseudomonadota</taxon>
        <taxon>Alphaproteobacteria</taxon>
        <taxon>Caulobacterales</taxon>
        <taxon>Caulobacteraceae</taxon>
        <taxon>Caulobacter</taxon>
    </lineage>
</organism>
<keyword evidence="3 7" id="KW-0808">Transferase</keyword>
<dbReference type="GeneID" id="7333168"/>
<keyword evidence="8" id="KW-1185">Reference proteome</keyword>
<dbReference type="InterPro" id="IPR050723">
    <property type="entry name" value="CFA/CMAS"/>
</dbReference>
<evidence type="ECO:0000256" key="3">
    <source>
        <dbReference type="ARBA" id="ARBA00022679"/>
    </source>
</evidence>
<dbReference type="GO" id="GO:0008825">
    <property type="term" value="F:cyclopropane-fatty-acyl-phospholipid synthase activity"/>
    <property type="evidence" value="ECO:0007669"/>
    <property type="project" value="UniProtKB-EC"/>
</dbReference>
<dbReference type="PIRSF" id="PIRSF003085">
    <property type="entry name" value="CMAS"/>
    <property type="match status" value="1"/>
</dbReference>
<evidence type="ECO:0000256" key="4">
    <source>
        <dbReference type="ARBA" id="ARBA00022691"/>
    </source>
</evidence>
<dbReference type="PATRIC" id="fig|565050.3.peg.1472"/>
<dbReference type="RefSeq" id="YP_002516867.1">
    <property type="nucleotide sequence ID" value="NC_011916.1"/>
</dbReference>
<evidence type="ECO:0000313" key="8">
    <source>
        <dbReference type="Proteomes" id="UP000001364"/>
    </source>
</evidence>
<dbReference type="PANTHER" id="PTHR43667">
    <property type="entry name" value="CYCLOPROPANE-FATTY-ACYL-PHOSPHOLIPID SYNTHASE"/>
    <property type="match status" value="1"/>
</dbReference>
<accession>A0A0H3C6R6</accession>
<dbReference type="PANTHER" id="PTHR43667:SF2">
    <property type="entry name" value="FATTY ACID C-METHYL TRANSFERASE"/>
    <property type="match status" value="1"/>
</dbReference>
<dbReference type="OrthoDB" id="9782855at2"/>
<gene>
    <name evidence="7" type="ordered locus">CCNA_01494</name>
</gene>
<dbReference type="Pfam" id="PF02353">
    <property type="entry name" value="CMAS"/>
    <property type="match status" value="1"/>
</dbReference>
<dbReference type="InterPro" id="IPR003333">
    <property type="entry name" value="CMAS"/>
</dbReference>
<dbReference type="Proteomes" id="UP000001364">
    <property type="component" value="Chromosome"/>
</dbReference>
<dbReference type="SUPFAM" id="SSF53335">
    <property type="entry name" value="S-adenosyl-L-methionine-dependent methyltransferases"/>
    <property type="match status" value="1"/>
</dbReference>
<evidence type="ECO:0000313" key="7">
    <source>
        <dbReference type="EMBL" id="ACL94959.1"/>
    </source>
</evidence>
<sequence length="413" mass="46846">MCNRMRDPDLQTALWNDPDLRTAPTAFRAALRVIDGNWDAGSITWILPTGKAFKVTGPNPGPDATLKVNDYNFMRRAFTSGAIGFAEGFMAGEWETPDLSAVLEAFSLNFDKLGVLVSGNPLMRAFHGLYHLFHRNSRSGSRKNIHAHYDLGNSFYSQWLDPTMTYSSALYERPGQSLPEAQRAKYAALARTIDLAPGKHVLEIGCGWGGFAEFAAKEVGAKVTGITISQAQYDFARKRLFEQGLSEKADIRLVDYRDVEGRYDAVASIEMFEAVGEEYWPAYFSKVRDVLVPGGRAGLQIITIRDELFDEYRGQTDFIQRYIFPGGMLPSEARLKEETERAGLEWSDLKRFGQNYADTLAEWARQFEAAWSEIRKDGFDERFRRLWRFYLSYCEAGFRTERTNVIQLGLSRA</sequence>
<dbReference type="GO" id="GO:0008610">
    <property type="term" value="P:lipid biosynthetic process"/>
    <property type="evidence" value="ECO:0007669"/>
    <property type="project" value="InterPro"/>
</dbReference>
<dbReference type="CDD" id="cd02440">
    <property type="entry name" value="AdoMet_MTases"/>
    <property type="match status" value="1"/>
</dbReference>
<evidence type="ECO:0000256" key="2">
    <source>
        <dbReference type="ARBA" id="ARBA00022603"/>
    </source>
</evidence>
<evidence type="ECO:0000256" key="5">
    <source>
        <dbReference type="ARBA" id="ARBA00023098"/>
    </source>
</evidence>
<proteinExistence type="inferred from homology"/>
<keyword evidence="5" id="KW-0443">Lipid metabolism</keyword>
<protein>
    <submittedName>
        <fullName evidence="7">Cyclopropane-fatty-acyl-phospholipid synthase</fullName>
        <ecNumber evidence="7">2.1.1.79</ecNumber>
    </submittedName>
</protein>
<dbReference type="PhylomeDB" id="A0A0H3C6R6"/>
<dbReference type="KEGG" id="ccs:CCNA_01494"/>
<dbReference type="GO" id="GO:0032259">
    <property type="term" value="P:methylation"/>
    <property type="evidence" value="ECO:0007669"/>
    <property type="project" value="UniProtKB-KW"/>
</dbReference>
<evidence type="ECO:0000256" key="1">
    <source>
        <dbReference type="ARBA" id="ARBA00010815"/>
    </source>
</evidence>
<reference evidence="7 8" key="1">
    <citation type="journal article" date="2010" name="J. Bacteriol.">
        <title>The genetic basis of laboratory adaptation in Caulobacter crescentus.</title>
        <authorList>
            <person name="Marks M.E."/>
            <person name="Castro-Rojas C.M."/>
            <person name="Teiling C."/>
            <person name="Du L."/>
            <person name="Kapatral V."/>
            <person name="Walunas T.L."/>
            <person name="Crosson S."/>
        </authorList>
    </citation>
    <scope>NUCLEOTIDE SEQUENCE [LARGE SCALE GENOMIC DNA]</scope>
    <source>
        <strain evidence="8">NA1000 / CB15N</strain>
    </source>
</reference>
<keyword evidence="4" id="KW-0949">S-adenosyl-L-methionine</keyword>
<dbReference type="InterPro" id="IPR029063">
    <property type="entry name" value="SAM-dependent_MTases_sf"/>
</dbReference>
<dbReference type="RefSeq" id="WP_012640238.1">
    <property type="nucleotide sequence ID" value="NC_011916.1"/>
</dbReference>
<name>A0A0H3C6R6_CAUVN</name>
<dbReference type="Gene3D" id="3.40.50.150">
    <property type="entry name" value="Vaccinia Virus protein VP39"/>
    <property type="match status" value="1"/>
</dbReference>
<dbReference type="EMBL" id="CP001340">
    <property type="protein sequence ID" value="ACL94959.1"/>
    <property type="molecule type" value="Genomic_DNA"/>
</dbReference>
<dbReference type="HOGENOM" id="CLU_026434_0_2_5"/>
<keyword evidence="2 7" id="KW-0489">Methyltransferase</keyword>
<comment type="similarity">
    <text evidence="1">Belongs to the CFA/CMAS family.</text>
</comment>
<dbReference type="AlphaFoldDB" id="A0A0H3C6R6"/>
<dbReference type="EC" id="2.1.1.79" evidence="7"/>